<comment type="catalytic activity">
    <reaction evidence="4">
        <text>L-alpha-aminoacyl-L-arginine(out) = L-alpha-aminoacyl-L-arginine(in)</text>
        <dbReference type="Rhea" id="RHEA:79367"/>
        <dbReference type="ChEBI" id="CHEBI:229968"/>
    </reaction>
</comment>
<feature type="transmembrane region" description="Helical" evidence="20">
    <location>
        <begin position="335"/>
        <end position="354"/>
    </location>
</feature>
<comment type="catalytic activity">
    <reaction evidence="10">
        <text>L-lysyl-L-lysine(out) = L-lysyl-L-lysine(in)</text>
        <dbReference type="Rhea" id="RHEA:79403"/>
        <dbReference type="ChEBI" id="CHEBI:229956"/>
    </reaction>
</comment>
<keyword evidence="20" id="KW-0472">Membrane</keyword>
<dbReference type="EMBL" id="KI894021">
    <property type="protein sequence ID" value="OCF24880.1"/>
    <property type="molecule type" value="Genomic_DNA"/>
</dbReference>
<proteinExistence type="predicted"/>
<evidence type="ECO:0000256" key="19">
    <source>
        <dbReference type="SAM" id="MobiDB-lite"/>
    </source>
</evidence>
<feature type="transmembrane region" description="Helical" evidence="20">
    <location>
        <begin position="116"/>
        <end position="135"/>
    </location>
</feature>
<evidence type="ECO:0000256" key="6">
    <source>
        <dbReference type="ARBA" id="ARBA00044891"/>
    </source>
</evidence>
<evidence type="ECO:0000256" key="9">
    <source>
        <dbReference type="ARBA" id="ARBA00044899"/>
    </source>
</evidence>
<comment type="catalytic activity">
    <reaction evidence="13">
        <text>L-alanyl-L-lysine(out) = L-alanyl-L-lysine(in)</text>
        <dbReference type="Rhea" id="RHEA:79415"/>
        <dbReference type="ChEBI" id="CHEBI:192470"/>
    </reaction>
</comment>
<dbReference type="VEuPathDB" id="FungiDB:I302_04690"/>
<evidence type="ECO:0000256" key="2">
    <source>
        <dbReference type="ARBA" id="ARBA00044876"/>
    </source>
</evidence>
<dbReference type="InterPro" id="IPR020846">
    <property type="entry name" value="MFS_dom"/>
</dbReference>
<evidence type="ECO:0000256" key="14">
    <source>
        <dbReference type="ARBA" id="ARBA00044924"/>
    </source>
</evidence>
<evidence type="ECO:0000256" key="3">
    <source>
        <dbReference type="ARBA" id="ARBA00044878"/>
    </source>
</evidence>
<reference evidence="22" key="1">
    <citation type="submission" date="2013-07" db="EMBL/GenBank/DDBJ databases">
        <title>The Genome Sequence of Cryptococcus bestiolae CBS10118.</title>
        <authorList>
            <consortium name="The Broad Institute Genome Sequencing Platform"/>
            <person name="Cuomo C."/>
            <person name="Litvintseva A."/>
            <person name="Chen Y."/>
            <person name="Heitman J."/>
            <person name="Sun S."/>
            <person name="Springer D."/>
            <person name="Dromer F."/>
            <person name="Young S.K."/>
            <person name="Zeng Q."/>
            <person name="Gargeya S."/>
            <person name="Fitzgerald M."/>
            <person name="Abouelleil A."/>
            <person name="Alvarado L."/>
            <person name="Berlin A.M."/>
            <person name="Chapman S.B."/>
            <person name="Dewar J."/>
            <person name="Goldberg J."/>
            <person name="Griggs A."/>
            <person name="Gujja S."/>
            <person name="Hansen M."/>
            <person name="Howarth C."/>
            <person name="Imamovic A."/>
            <person name="Larimer J."/>
            <person name="McCowan C."/>
            <person name="Murphy C."/>
            <person name="Pearson M."/>
            <person name="Priest M."/>
            <person name="Roberts A."/>
            <person name="Saif S."/>
            <person name="Shea T."/>
            <person name="Sykes S."/>
            <person name="Wortman J."/>
            <person name="Nusbaum C."/>
            <person name="Birren B."/>
        </authorList>
    </citation>
    <scope>NUCLEOTIDE SEQUENCE [LARGE SCALE GENOMIC DNA]</scope>
    <source>
        <strain evidence="22">CBS 10118</strain>
    </source>
</reference>
<feature type="transmembrane region" description="Helical" evidence="20">
    <location>
        <begin position="487"/>
        <end position="510"/>
    </location>
</feature>
<comment type="catalytic activity">
    <reaction evidence="9">
        <text>L-arginyl-L-alpha-amino acid(out) = L-arginyl-L-alpha-amino acid(in)</text>
        <dbReference type="Rhea" id="RHEA:79371"/>
        <dbReference type="ChEBI" id="CHEBI:84315"/>
    </reaction>
</comment>
<evidence type="ECO:0000313" key="22">
    <source>
        <dbReference type="EMBL" id="OCF24880.1"/>
    </source>
</evidence>
<dbReference type="Pfam" id="PF07690">
    <property type="entry name" value="MFS_1"/>
    <property type="match status" value="1"/>
</dbReference>
<dbReference type="PROSITE" id="PS50850">
    <property type="entry name" value="MFS"/>
    <property type="match status" value="1"/>
</dbReference>
<protein>
    <recommendedName>
        <fullName evidence="15">Lysosomal dipeptide transporter MFSD1</fullName>
    </recommendedName>
    <alternativeName>
        <fullName evidence="16">Major facilitator superfamily domain-containing protein 1</fullName>
    </alternativeName>
</protein>
<comment type="catalytic activity">
    <reaction evidence="12">
        <text>L-histidyl-L-alpha-amino acid(out) = L-histidyl-L-alpha-amino acid(in)</text>
        <dbReference type="Rhea" id="RHEA:79379"/>
        <dbReference type="ChEBI" id="CHEBI:229964"/>
    </reaction>
</comment>
<dbReference type="SUPFAM" id="SSF103473">
    <property type="entry name" value="MFS general substrate transporter"/>
    <property type="match status" value="1"/>
</dbReference>
<evidence type="ECO:0000256" key="15">
    <source>
        <dbReference type="ARBA" id="ARBA00044985"/>
    </source>
</evidence>
<evidence type="ECO:0000256" key="11">
    <source>
        <dbReference type="ARBA" id="ARBA00044903"/>
    </source>
</evidence>
<dbReference type="AlphaFoldDB" id="A0A1B9G1J5"/>
<evidence type="ECO:0000256" key="18">
    <source>
        <dbReference type="ARBA" id="ARBA00046376"/>
    </source>
</evidence>
<dbReference type="InterPro" id="IPR011701">
    <property type="entry name" value="MFS"/>
</dbReference>
<feature type="transmembrane region" description="Helical" evidence="20">
    <location>
        <begin position="209"/>
        <end position="231"/>
    </location>
</feature>
<dbReference type="OrthoDB" id="424834at2759"/>
<dbReference type="GO" id="GO:0022857">
    <property type="term" value="F:transmembrane transporter activity"/>
    <property type="evidence" value="ECO:0007669"/>
    <property type="project" value="InterPro"/>
</dbReference>
<comment type="function">
    <text evidence="17">Lysosomal dipeptide uniporter that selectively exports lysine, arginine or histidine-containing dipeptides with a net positive charge from the lysosome lumen into the cytosol. Could play a role in a specific type of protein O-glycosylation indirectly regulating macrophages migration and tissue invasion. Also essential for liver homeostasis.</text>
</comment>
<comment type="subcellular location">
    <subcellularLocation>
        <location evidence="1">Membrane</location>
        <topology evidence="1">Multi-pass membrane protein</topology>
    </subcellularLocation>
</comment>
<comment type="catalytic activity">
    <reaction evidence="5">
        <text>L-alpha-aminoacyl-L-histidine(out) = L-alpha-aminoacyl-L-histidine(in)</text>
        <dbReference type="Rhea" id="RHEA:79375"/>
        <dbReference type="ChEBI" id="CHEBI:229967"/>
    </reaction>
</comment>
<evidence type="ECO:0000259" key="21">
    <source>
        <dbReference type="PROSITE" id="PS50850"/>
    </source>
</evidence>
<evidence type="ECO:0000256" key="17">
    <source>
        <dbReference type="ARBA" id="ARBA00045709"/>
    </source>
</evidence>
<comment type="catalytic activity">
    <reaction evidence="8">
        <text>L-aspartyl-L-lysine(out) = L-aspartyl-L-lysine(in)</text>
        <dbReference type="Rhea" id="RHEA:79411"/>
        <dbReference type="ChEBI" id="CHEBI:229953"/>
    </reaction>
</comment>
<evidence type="ECO:0000256" key="12">
    <source>
        <dbReference type="ARBA" id="ARBA00044912"/>
    </source>
</evidence>
<feature type="transmembrane region" description="Helical" evidence="20">
    <location>
        <begin position="428"/>
        <end position="449"/>
    </location>
</feature>
<evidence type="ECO:0000256" key="20">
    <source>
        <dbReference type="SAM" id="Phobius"/>
    </source>
</evidence>
<evidence type="ECO:0000256" key="4">
    <source>
        <dbReference type="ARBA" id="ARBA00044881"/>
    </source>
</evidence>
<organism evidence="22">
    <name type="scientific">Kwoniella bestiolae CBS 10118</name>
    <dbReference type="NCBI Taxonomy" id="1296100"/>
    <lineage>
        <taxon>Eukaryota</taxon>
        <taxon>Fungi</taxon>
        <taxon>Dikarya</taxon>
        <taxon>Basidiomycota</taxon>
        <taxon>Agaricomycotina</taxon>
        <taxon>Tremellomycetes</taxon>
        <taxon>Tremellales</taxon>
        <taxon>Cryptococcaceae</taxon>
        <taxon>Kwoniella</taxon>
    </lineage>
</organism>
<feature type="domain" description="Major facilitator superfamily (MFS) profile" evidence="21">
    <location>
        <begin position="51"/>
        <end position="451"/>
    </location>
</feature>
<comment type="catalytic activity">
    <reaction evidence="6">
        <text>L-lysyl-L-alpha-amino acid(out) = L-lysyl-L-alpha-amino acid(in)</text>
        <dbReference type="Rhea" id="RHEA:79387"/>
        <dbReference type="ChEBI" id="CHEBI:229965"/>
    </reaction>
</comment>
<feature type="transmembrane region" description="Helical" evidence="20">
    <location>
        <begin position="397"/>
        <end position="416"/>
    </location>
</feature>
<sequence length="520" mass="56803">MSNNADAGLLIGHPNTDEKTRDEVPLPSLPRDDREVQASSRAIPLRYRLMAFSMIVFFNTSSSFSESTLSPLKSTFREELGVTNAQYGAISSASSLVNTILPVIGGLGIDYWGATYASIICSTFIMVGAIVSAAGANTSKFSMVVGGRVLMGFGSMVIESAQLKLYTHWFKGSNLAFVIGVDLAWSRVLSVISRSTAVPMSMINGWWGWALWIPAFTTVANLIICIMYWAFERRVPSKYRPPLGKDAARKEGALRKVIEFNNLSKIPRFFWLFAGIQIFQTSVIGVYSSNLADIQTQTRGTSKLAAGYNSSLQSVAPIVLIPLVGAFIDRFGMRMFFISWTAMMYVIVIGLIGLTKVHPLGPIILGSFALSTYALPFSASIPVMIGDVNLLGTAIGIWKAFGNGGIIVFDVAAGAIQDRSGNNSYNNVIYLMMAYKSLQILYGFFFDWLDKRWLAGSLRKGEKERAAIRDAAIANNVVLPGWKPSKWGMYIIMAELVGLTITAWTVSLTVCEIVPGPLTL</sequence>
<comment type="catalytic activity">
    <reaction evidence="3">
        <text>L-histidyl-glycine(out) = L-histidyl-glycine(in)</text>
        <dbReference type="Rhea" id="RHEA:79395"/>
        <dbReference type="ChEBI" id="CHEBI:229957"/>
    </reaction>
</comment>
<evidence type="ECO:0000256" key="13">
    <source>
        <dbReference type="ARBA" id="ARBA00044919"/>
    </source>
</evidence>
<evidence type="ECO:0000256" key="8">
    <source>
        <dbReference type="ARBA" id="ARBA00044898"/>
    </source>
</evidence>
<feature type="transmembrane region" description="Helical" evidence="20">
    <location>
        <begin position="308"/>
        <end position="328"/>
    </location>
</feature>
<name>A0A1B9G1J5_9TREE</name>
<feature type="region of interest" description="Disordered" evidence="19">
    <location>
        <begin position="1"/>
        <end position="33"/>
    </location>
</feature>
<dbReference type="InterPro" id="IPR036259">
    <property type="entry name" value="MFS_trans_sf"/>
</dbReference>
<comment type="subunit">
    <text evidence="18">Homodimer. Interacts with lysosomal protein GLMP (via lumenal domain); the interaction starts while both proteins are still in the endoplasmic reticulum and is required for stabilization of MFSD1 in lysosomes but has no direct effect on its targeting to lysosomes or transporter activity.</text>
</comment>
<dbReference type="PANTHER" id="PTHR23512:SF12">
    <property type="entry name" value="TRANSPORTER, PUTATIVE (AFU_ORTHOLOGUE AFUA_4G00260)-RELATED"/>
    <property type="match status" value="1"/>
</dbReference>
<keyword evidence="20" id="KW-0812">Transmembrane</keyword>
<comment type="catalytic activity">
    <reaction evidence="14">
        <text>L-lysyl-glycine(out) = L-lysyl-glycine(in)</text>
        <dbReference type="Rhea" id="RHEA:79407"/>
        <dbReference type="ChEBI" id="CHEBI:191202"/>
    </reaction>
</comment>
<evidence type="ECO:0000256" key="1">
    <source>
        <dbReference type="ARBA" id="ARBA00004141"/>
    </source>
</evidence>
<dbReference type="InterPro" id="IPR052187">
    <property type="entry name" value="MFSD1"/>
</dbReference>
<feature type="compositionally biased region" description="Basic and acidic residues" evidence="19">
    <location>
        <begin position="15"/>
        <end position="33"/>
    </location>
</feature>
<comment type="catalytic activity">
    <reaction evidence="2">
        <text>L-lysyl-L-alanine(out) = L-lysyl-L-alanine(in)</text>
        <dbReference type="Rhea" id="RHEA:79399"/>
        <dbReference type="ChEBI" id="CHEBI:229954"/>
    </reaction>
</comment>
<feature type="transmembrane region" description="Helical" evidence="20">
    <location>
        <begin position="360"/>
        <end position="385"/>
    </location>
</feature>
<evidence type="ECO:0000256" key="16">
    <source>
        <dbReference type="ARBA" id="ARBA00045018"/>
    </source>
</evidence>
<dbReference type="GO" id="GO:0016020">
    <property type="term" value="C:membrane"/>
    <property type="evidence" value="ECO:0007669"/>
    <property type="project" value="UniProtKB-SubCell"/>
</dbReference>
<evidence type="ECO:0000256" key="10">
    <source>
        <dbReference type="ARBA" id="ARBA00044900"/>
    </source>
</evidence>
<accession>A0A1B9G1J5</accession>
<dbReference type="Gene3D" id="1.20.1250.20">
    <property type="entry name" value="MFS general substrate transporter like domains"/>
    <property type="match status" value="2"/>
</dbReference>
<evidence type="ECO:0000256" key="7">
    <source>
        <dbReference type="ARBA" id="ARBA00044893"/>
    </source>
</evidence>
<comment type="catalytic activity">
    <reaction evidence="11">
        <text>L-arginyl-glycine(out) = L-arginyl-glycine(in)</text>
        <dbReference type="Rhea" id="RHEA:79391"/>
        <dbReference type="ChEBI" id="CHEBI:229955"/>
    </reaction>
</comment>
<feature type="transmembrane region" description="Helical" evidence="20">
    <location>
        <begin position="269"/>
        <end position="288"/>
    </location>
</feature>
<feature type="transmembrane region" description="Helical" evidence="20">
    <location>
        <begin position="85"/>
        <end position="109"/>
    </location>
</feature>
<evidence type="ECO:0000256" key="5">
    <source>
        <dbReference type="ARBA" id="ARBA00044884"/>
    </source>
</evidence>
<comment type="catalytic activity">
    <reaction evidence="7">
        <text>L-alpha-aminoacyl-L-lysine(out) = L-alpha-aminoacyl-L-lysine(in)</text>
        <dbReference type="Rhea" id="RHEA:79383"/>
        <dbReference type="ChEBI" id="CHEBI:229966"/>
    </reaction>
</comment>
<keyword evidence="20" id="KW-1133">Transmembrane helix</keyword>
<reference evidence="22" key="2">
    <citation type="submission" date="2014-01" db="EMBL/GenBank/DDBJ databases">
        <title>Evolution of pathogenesis and genome organization in the Tremellales.</title>
        <authorList>
            <person name="Cuomo C."/>
            <person name="Litvintseva A."/>
            <person name="Heitman J."/>
            <person name="Chen Y."/>
            <person name="Sun S."/>
            <person name="Springer D."/>
            <person name="Dromer F."/>
            <person name="Young S."/>
            <person name="Zeng Q."/>
            <person name="Chapman S."/>
            <person name="Gujja S."/>
            <person name="Saif S."/>
            <person name="Birren B."/>
        </authorList>
    </citation>
    <scope>NUCLEOTIDE SEQUENCE</scope>
    <source>
        <strain evidence="22">CBS 10118</strain>
    </source>
</reference>
<dbReference type="PANTHER" id="PTHR23512">
    <property type="entry name" value="MAJOR FACILITATOR SUPERFAMILY DOMAIN-CONTAINING PROTEIN 1"/>
    <property type="match status" value="1"/>
</dbReference>
<gene>
    <name evidence="22" type="ORF">I302_04690</name>
</gene>